<dbReference type="RefSeq" id="WP_091743932.1">
    <property type="nucleotide sequence ID" value="NZ_FODY01000002.1"/>
</dbReference>
<feature type="transmembrane region" description="Helical" evidence="6">
    <location>
        <begin position="264"/>
        <end position="286"/>
    </location>
</feature>
<gene>
    <name evidence="8" type="ORF">SAMN04490178_102227</name>
</gene>
<evidence type="ECO:0000256" key="1">
    <source>
        <dbReference type="ARBA" id="ARBA00004651"/>
    </source>
</evidence>
<dbReference type="STRING" id="112903.SAMN04490178_102227"/>
<dbReference type="GO" id="GO:0005886">
    <property type="term" value="C:plasma membrane"/>
    <property type="evidence" value="ECO:0007669"/>
    <property type="project" value="UniProtKB-SubCell"/>
</dbReference>
<dbReference type="AlphaFoldDB" id="A0A1H8QA56"/>
<evidence type="ECO:0000256" key="6">
    <source>
        <dbReference type="SAM" id="Phobius"/>
    </source>
</evidence>
<evidence type="ECO:0000313" key="8">
    <source>
        <dbReference type="EMBL" id="SEO50643.1"/>
    </source>
</evidence>
<dbReference type="OrthoDB" id="3252866at2"/>
<organism evidence="8 9">
    <name type="scientific">Propionispora vibrioides</name>
    <dbReference type="NCBI Taxonomy" id="112903"/>
    <lineage>
        <taxon>Bacteria</taxon>
        <taxon>Bacillati</taxon>
        <taxon>Bacillota</taxon>
        <taxon>Negativicutes</taxon>
        <taxon>Selenomonadales</taxon>
        <taxon>Sporomusaceae</taxon>
        <taxon>Propionispora</taxon>
    </lineage>
</organism>
<dbReference type="PANTHER" id="PTHR23508">
    <property type="entry name" value="CARBOXYLIC ACID TRANSPORTER PROTEIN HOMOLOG"/>
    <property type="match status" value="1"/>
</dbReference>
<feature type="transmembrane region" description="Helical" evidence="6">
    <location>
        <begin position="317"/>
        <end position="335"/>
    </location>
</feature>
<name>A0A1H8QA56_9FIRM</name>
<evidence type="ECO:0000313" key="9">
    <source>
        <dbReference type="Proteomes" id="UP000198847"/>
    </source>
</evidence>
<dbReference type="PROSITE" id="PS50850">
    <property type="entry name" value="MFS"/>
    <property type="match status" value="1"/>
</dbReference>
<accession>A0A1H8QA56</accession>
<comment type="subcellular location">
    <subcellularLocation>
        <location evidence="1">Cell membrane</location>
        <topology evidence="1">Multi-pass membrane protein</topology>
    </subcellularLocation>
</comment>
<evidence type="ECO:0000259" key="7">
    <source>
        <dbReference type="PROSITE" id="PS50850"/>
    </source>
</evidence>
<feature type="transmembrane region" description="Helical" evidence="6">
    <location>
        <begin position="293"/>
        <end position="311"/>
    </location>
</feature>
<dbReference type="PANTHER" id="PTHR23508:SF10">
    <property type="entry name" value="CARBOXYLIC ACID TRANSPORTER PROTEIN HOMOLOG"/>
    <property type="match status" value="1"/>
</dbReference>
<dbReference type="SUPFAM" id="SSF103473">
    <property type="entry name" value="MFS general substrate transporter"/>
    <property type="match status" value="1"/>
</dbReference>
<evidence type="ECO:0000256" key="3">
    <source>
        <dbReference type="ARBA" id="ARBA00022692"/>
    </source>
</evidence>
<dbReference type="InterPro" id="IPR020846">
    <property type="entry name" value="MFS_dom"/>
</dbReference>
<feature type="transmembrane region" description="Helical" evidence="6">
    <location>
        <begin position="384"/>
        <end position="406"/>
    </location>
</feature>
<dbReference type="EMBL" id="FODY01000002">
    <property type="protein sequence ID" value="SEO50643.1"/>
    <property type="molecule type" value="Genomic_DNA"/>
</dbReference>
<dbReference type="Gene3D" id="1.20.1250.20">
    <property type="entry name" value="MFS general substrate transporter like domains"/>
    <property type="match status" value="2"/>
</dbReference>
<keyword evidence="3 6" id="KW-0812">Transmembrane</keyword>
<feature type="transmembrane region" description="Helical" evidence="6">
    <location>
        <begin position="78"/>
        <end position="100"/>
    </location>
</feature>
<dbReference type="InterPro" id="IPR036259">
    <property type="entry name" value="MFS_trans_sf"/>
</dbReference>
<keyword evidence="2" id="KW-0813">Transport</keyword>
<dbReference type="CDD" id="cd17316">
    <property type="entry name" value="MFS_SV2_like"/>
    <property type="match status" value="1"/>
</dbReference>
<dbReference type="InterPro" id="IPR011701">
    <property type="entry name" value="MFS"/>
</dbReference>
<reference evidence="8 9" key="1">
    <citation type="submission" date="2016-10" db="EMBL/GenBank/DDBJ databases">
        <authorList>
            <person name="de Groot N.N."/>
        </authorList>
    </citation>
    <scope>NUCLEOTIDE SEQUENCE [LARGE SCALE GENOMIC DNA]</scope>
    <source>
        <strain evidence="8 9">DSM 13305</strain>
    </source>
</reference>
<keyword evidence="5 6" id="KW-0472">Membrane</keyword>
<feature type="transmembrane region" description="Helical" evidence="6">
    <location>
        <begin position="12"/>
        <end position="39"/>
    </location>
</feature>
<feature type="domain" description="Major facilitator superfamily (MFS) profile" evidence="7">
    <location>
        <begin position="8"/>
        <end position="410"/>
    </location>
</feature>
<feature type="transmembrane region" description="Helical" evidence="6">
    <location>
        <begin position="227"/>
        <end position="252"/>
    </location>
</feature>
<feature type="transmembrane region" description="Helical" evidence="6">
    <location>
        <begin position="45"/>
        <end position="66"/>
    </location>
</feature>
<dbReference type="Proteomes" id="UP000198847">
    <property type="component" value="Unassembled WGS sequence"/>
</dbReference>
<evidence type="ECO:0000256" key="2">
    <source>
        <dbReference type="ARBA" id="ARBA00022448"/>
    </source>
</evidence>
<protein>
    <submittedName>
        <fullName evidence="8">MFS transporter, SP family, inositol transporter</fullName>
    </submittedName>
</protein>
<proteinExistence type="predicted"/>
<sequence>MKNQEPSAWKKTIIAAMTSYIDAGSIVAGAAGLSLWQAYLGMDGMQLGLLGALSSNAGSAAVGALIGGRLCDKYGRKFVYTYDLLVYIIGMLFIVFGVNYPMLLCGYIIVGLGVGADVVASWTMIAEEAPAENRAKHCGSAQFAWALGPAVVLLLSVFVNNWGLLGNRLVFGHLIIVAAWVWYQRLRMPESKDWQEAKKKENELLATGRLEKPSYSVLFSGINLKTVLFLCGVYSIWNLCASTWGFFMPYIFEHVGNLSNAMSNALQVGSFVISILATFFIFMGLGDRVNRKLLYFVIGAIYVVGWSMWLLPPEAMTMGMVFAFTAFAGINNGAGQQAFYQLWCSELFPSRYRATAQGFTFFVTRFAAAVWAFAFPIIMESLGFRYAVVLMVAFAAISLLIGTIGAPDTSGKTLEQIEEERYGTKYAQELSANAQEETSC</sequence>
<dbReference type="GO" id="GO:0046943">
    <property type="term" value="F:carboxylic acid transmembrane transporter activity"/>
    <property type="evidence" value="ECO:0007669"/>
    <property type="project" value="TreeGrafter"/>
</dbReference>
<evidence type="ECO:0000256" key="4">
    <source>
        <dbReference type="ARBA" id="ARBA00022989"/>
    </source>
</evidence>
<keyword evidence="9" id="KW-1185">Reference proteome</keyword>
<feature type="transmembrane region" description="Helical" evidence="6">
    <location>
        <begin position="165"/>
        <end position="183"/>
    </location>
</feature>
<evidence type="ECO:0000256" key="5">
    <source>
        <dbReference type="ARBA" id="ARBA00023136"/>
    </source>
</evidence>
<feature type="transmembrane region" description="Helical" evidence="6">
    <location>
        <begin position="356"/>
        <end position="378"/>
    </location>
</feature>
<keyword evidence="4 6" id="KW-1133">Transmembrane helix</keyword>
<dbReference type="Pfam" id="PF07690">
    <property type="entry name" value="MFS_1"/>
    <property type="match status" value="1"/>
</dbReference>
<feature type="transmembrane region" description="Helical" evidence="6">
    <location>
        <begin position="138"/>
        <end position="159"/>
    </location>
</feature>
<feature type="transmembrane region" description="Helical" evidence="6">
    <location>
        <begin position="106"/>
        <end position="126"/>
    </location>
</feature>